<sequence>MSFNQALSLLKPCILIISKNTVMKITNPTGIVPVESEMNFNAAYDRDRLG</sequence>
<organism evidence="1">
    <name type="scientific">hydrothermal vent metagenome</name>
    <dbReference type="NCBI Taxonomy" id="652676"/>
    <lineage>
        <taxon>unclassified sequences</taxon>
        <taxon>metagenomes</taxon>
        <taxon>ecological metagenomes</taxon>
    </lineage>
</organism>
<protein>
    <submittedName>
        <fullName evidence="1">Uncharacterized protein</fullName>
    </submittedName>
</protein>
<accession>A0A3B0T997</accession>
<proteinExistence type="predicted"/>
<reference evidence="1" key="1">
    <citation type="submission" date="2018-06" db="EMBL/GenBank/DDBJ databases">
        <authorList>
            <person name="Zhirakovskaya E."/>
        </authorList>
    </citation>
    <scope>NUCLEOTIDE SEQUENCE</scope>
</reference>
<name>A0A3B0T997_9ZZZZ</name>
<dbReference type="AlphaFoldDB" id="A0A3B0T997"/>
<gene>
    <name evidence="1" type="ORF">MNBD_ALPHA11-1140</name>
</gene>
<dbReference type="EMBL" id="UOEQ01000059">
    <property type="protein sequence ID" value="VAW15015.1"/>
    <property type="molecule type" value="Genomic_DNA"/>
</dbReference>
<evidence type="ECO:0000313" key="1">
    <source>
        <dbReference type="EMBL" id="VAW15015.1"/>
    </source>
</evidence>